<dbReference type="NCBIfam" id="TIGR04183">
    <property type="entry name" value="Por_Secre_tail"/>
    <property type="match status" value="1"/>
</dbReference>
<evidence type="ECO:0000259" key="2">
    <source>
        <dbReference type="Pfam" id="PF18962"/>
    </source>
</evidence>
<reference evidence="3 4" key="1">
    <citation type="submission" date="2018-01" db="EMBL/GenBank/DDBJ databases">
        <title>A novel member of the phylum Bacteroidetes isolated from glacier ice.</title>
        <authorList>
            <person name="Liu Q."/>
            <person name="Xin Y.-H."/>
        </authorList>
    </citation>
    <scope>NUCLEOTIDE SEQUENCE [LARGE SCALE GENOMIC DNA]</scope>
    <source>
        <strain evidence="3 4">RB1R16</strain>
    </source>
</reference>
<name>A0A2S7SZP6_9BACT</name>
<evidence type="ECO:0000313" key="3">
    <source>
        <dbReference type="EMBL" id="PQJ12081.1"/>
    </source>
</evidence>
<feature type="domain" description="Secretion system C-terminal sorting" evidence="2">
    <location>
        <begin position="311"/>
        <end position="381"/>
    </location>
</feature>
<organism evidence="3 4">
    <name type="scientific">Flavipsychrobacter stenotrophus</name>
    <dbReference type="NCBI Taxonomy" id="2077091"/>
    <lineage>
        <taxon>Bacteria</taxon>
        <taxon>Pseudomonadati</taxon>
        <taxon>Bacteroidota</taxon>
        <taxon>Chitinophagia</taxon>
        <taxon>Chitinophagales</taxon>
        <taxon>Chitinophagaceae</taxon>
        <taxon>Flavipsychrobacter</taxon>
    </lineage>
</organism>
<dbReference type="EMBL" id="PPSL01000002">
    <property type="protein sequence ID" value="PQJ12081.1"/>
    <property type="molecule type" value="Genomic_DNA"/>
</dbReference>
<evidence type="ECO:0000256" key="1">
    <source>
        <dbReference type="SAM" id="SignalP"/>
    </source>
</evidence>
<gene>
    <name evidence="3" type="ORF">CJD36_009850</name>
</gene>
<protein>
    <recommendedName>
        <fullName evidence="2">Secretion system C-terminal sorting domain-containing protein</fullName>
    </recommendedName>
</protein>
<feature type="signal peptide" evidence="1">
    <location>
        <begin position="1"/>
        <end position="24"/>
    </location>
</feature>
<keyword evidence="4" id="KW-1185">Reference proteome</keyword>
<dbReference type="OrthoDB" id="9761875at2"/>
<sequence>MKFSSRLLCVICFLCLFSVTSSRASHVYSSEIFYNHVSDSTYNVSVTLYIDCVTGVPDLYTTLPDNRIFICAYDAHTLVDTFVLTRGIADTPVDMPNPCGIDAPTQCRSLTSIIPGVRKYTFSGTYTLPHRSATWRFICTGSTNQLLGRTGTTNLSDNGYLIALEADLNSLYHNSSPALGSFMPSYFCINSSSSYHPNATDPENDNLTFDLVAPVTIGNDSAYFLSDYTSPLAYKPPYTATSPLATAAGSFTFSNATGGMSFTPNKQQRSIVVYNIEERRGGVLVGTSQHEMIVLAEVCSDPYNIDSAATIYPVPANDKVFISLPTMQYSKVSVRNMLGQFIWEQPITYNVTQLNTSGFPAGIYFLILEGKTTRRVQKIVISR</sequence>
<proteinExistence type="predicted"/>
<dbReference type="RefSeq" id="WP_105038960.1">
    <property type="nucleotide sequence ID" value="NZ_PPSL01000002.1"/>
</dbReference>
<dbReference type="InterPro" id="IPR026444">
    <property type="entry name" value="Secre_tail"/>
</dbReference>
<comment type="caution">
    <text evidence="3">The sequence shown here is derived from an EMBL/GenBank/DDBJ whole genome shotgun (WGS) entry which is preliminary data.</text>
</comment>
<evidence type="ECO:0000313" key="4">
    <source>
        <dbReference type="Proteomes" id="UP000239872"/>
    </source>
</evidence>
<dbReference type="AlphaFoldDB" id="A0A2S7SZP6"/>
<feature type="chain" id="PRO_5015441355" description="Secretion system C-terminal sorting domain-containing protein" evidence="1">
    <location>
        <begin position="25"/>
        <end position="383"/>
    </location>
</feature>
<dbReference type="Pfam" id="PF18962">
    <property type="entry name" value="Por_Secre_tail"/>
    <property type="match status" value="1"/>
</dbReference>
<keyword evidence="1" id="KW-0732">Signal</keyword>
<dbReference type="Proteomes" id="UP000239872">
    <property type="component" value="Unassembled WGS sequence"/>
</dbReference>
<accession>A0A2S7SZP6</accession>